<dbReference type="EMBL" id="VKHT01000637">
    <property type="protein sequence ID" value="MBB0245867.1"/>
    <property type="molecule type" value="Genomic_DNA"/>
</dbReference>
<evidence type="ECO:0000313" key="3">
    <source>
        <dbReference type="Proteomes" id="UP000538929"/>
    </source>
</evidence>
<protein>
    <submittedName>
        <fullName evidence="2">Uncharacterized protein</fullName>
    </submittedName>
</protein>
<sequence>MQAARLSGRERRDRRADARVAAARQLVRCAAARRRMRKRLVASWLRYRARTLTAAGLALPFGVLGLVTTPLGRRLGWVWLQYPGRRLYGRLTTGAREAHLQRALAVRERAMDESRASTDPNAEEIADRVPRAPRHHTTSIKGADVSENTENSGPGFLFDESASAMESAAQAYEPDGMMHVLATCEAMPTALQSVANTFQILAERADSEFPLEKEVGEALTEVYTHLMLAVSAAGEVATTFRTVHEQDIRRHEDPRNNAEHKWDTTNNQP</sequence>
<feature type="region of interest" description="Disordered" evidence="1">
    <location>
        <begin position="111"/>
        <end position="138"/>
    </location>
</feature>
<gene>
    <name evidence="2" type="ORF">FNQ90_17570</name>
</gene>
<dbReference type="AlphaFoldDB" id="A0A7W3TFL4"/>
<feature type="compositionally biased region" description="Basic and acidic residues" evidence="1">
    <location>
        <begin position="245"/>
        <end position="263"/>
    </location>
</feature>
<keyword evidence="3" id="KW-1185">Reference proteome</keyword>
<organism evidence="2 3">
    <name type="scientific">Streptomyces alkaliphilus</name>
    <dbReference type="NCBI Taxonomy" id="1472722"/>
    <lineage>
        <taxon>Bacteria</taxon>
        <taxon>Bacillati</taxon>
        <taxon>Actinomycetota</taxon>
        <taxon>Actinomycetes</taxon>
        <taxon>Kitasatosporales</taxon>
        <taxon>Streptomycetaceae</taxon>
        <taxon>Streptomyces</taxon>
    </lineage>
</organism>
<feature type="region of interest" description="Disordered" evidence="1">
    <location>
        <begin position="245"/>
        <end position="269"/>
    </location>
</feature>
<comment type="caution">
    <text evidence="2">The sequence shown here is derived from an EMBL/GenBank/DDBJ whole genome shotgun (WGS) entry which is preliminary data.</text>
</comment>
<proteinExistence type="predicted"/>
<reference evidence="3" key="1">
    <citation type="submission" date="2019-10" db="EMBL/GenBank/DDBJ databases">
        <title>Streptomyces sp. nov., a novel actinobacterium isolated from alkaline environment.</title>
        <authorList>
            <person name="Golinska P."/>
        </authorList>
    </citation>
    <scope>NUCLEOTIDE SEQUENCE [LARGE SCALE GENOMIC DNA]</scope>
    <source>
        <strain evidence="3">DSM 42118</strain>
    </source>
</reference>
<dbReference type="Proteomes" id="UP000538929">
    <property type="component" value="Unassembled WGS sequence"/>
</dbReference>
<name>A0A7W3TFL4_9ACTN</name>
<evidence type="ECO:0000313" key="2">
    <source>
        <dbReference type="EMBL" id="MBB0245867.1"/>
    </source>
</evidence>
<evidence type="ECO:0000256" key="1">
    <source>
        <dbReference type="SAM" id="MobiDB-lite"/>
    </source>
</evidence>
<accession>A0A7W3TFL4</accession>